<feature type="transmembrane region" description="Helical" evidence="1">
    <location>
        <begin position="112"/>
        <end position="132"/>
    </location>
</feature>
<feature type="domain" description="CAAX prenyl protease 2/Lysostaphin resistance protein A-like" evidence="2">
    <location>
        <begin position="150"/>
        <end position="243"/>
    </location>
</feature>
<feature type="transmembrane region" description="Helical" evidence="1">
    <location>
        <begin position="245"/>
        <end position="263"/>
    </location>
</feature>
<reference evidence="3 4" key="1">
    <citation type="submission" date="2024-03" db="EMBL/GenBank/DDBJ databases">
        <title>Human intestinal bacterial collection.</title>
        <authorList>
            <person name="Pauvert C."/>
            <person name="Hitch T.C.A."/>
            <person name="Clavel T."/>
        </authorList>
    </citation>
    <scope>NUCLEOTIDE SEQUENCE [LARGE SCALE GENOMIC DNA]</scope>
    <source>
        <strain evidence="3 4">CLA-SR-H024</strain>
    </source>
</reference>
<proteinExistence type="predicted"/>
<keyword evidence="1" id="KW-1133">Transmembrane helix</keyword>
<dbReference type="EMBL" id="JBBMFN010000056">
    <property type="protein sequence ID" value="MEQ2467575.1"/>
    <property type="molecule type" value="Genomic_DNA"/>
</dbReference>
<keyword evidence="1" id="KW-0812">Transmembrane</keyword>
<dbReference type="GO" id="GO:0016787">
    <property type="term" value="F:hydrolase activity"/>
    <property type="evidence" value="ECO:0007669"/>
    <property type="project" value="UniProtKB-KW"/>
</dbReference>
<feature type="transmembrane region" description="Helical" evidence="1">
    <location>
        <begin position="185"/>
        <end position="201"/>
    </location>
</feature>
<feature type="transmembrane region" description="Helical" evidence="1">
    <location>
        <begin position="283"/>
        <end position="300"/>
    </location>
</feature>
<keyword evidence="4" id="KW-1185">Reference proteome</keyword>
<feature type="transmembrane region" description="Helical" evidence="1">
    <location>
        <begin position="71"/>
        <end position="92"/>
    </location>
</feature>
<comment type="caution">
    <text evidence="3">The sequence shown here is derived from an EMBL/GenBank/DDBJ whole genome shotgun (WGS) entry which is preliminary data.</text>
</comment>
<accession>A0ABV1F2I4</accession>
<keyword evidence="3" id="KW-0378">Hydrolase</keyword>
<dbReference type="RefSeq" id="WP_251629826.1">
    <property type="nucleotide sequence ID" value="NZ_JBBMFN010000056.1"/>
</dbReference>
<dbReference type="PANTHER" id="PTHR39430:SF1">
    <property type="entry name" value="PROTEASE"/>
    <property type="match status" value="1"/>
</dbReference>
<dbReference type="InterPro" id="IPR003675">
    <property type="entry name" value="Rce1/LyrA-like_dom"/>
</dbReference>
<name>A0ABV1F2I4_9BACI</name>
<sequence>MKKAKKMEAYMFKNKLGKIRSGWIILLALLATMIAQLILSAPGMIIAVIIESQINPDISDEMIDQVLDGSPLSLLSQGIGMIGGIAILFLLWKFVNKKRISEMGFKKFSPDFFTGLALGAVSIVVIFLILLFTKNIEMANSIGSPHFSTYTIAYLLFFILVGFSEELTFRGYIMSTLADNGNSKTVVYIISAFIFGIAHMWNPNVAILGIVNIFLVGLLFAYMYDKTKSLWMPIGYHITWNYFQGNVFGFPVSGTTPYGLYGIDVSMGNDWLTGGSFGLEGGILATLMIACGYIVTNLYTKKRLA</sequence>
<feature type="transmembrane region" description="Helical" evidence="1">
    <location>
        <begin position="207"/>
        <end position="224"/>
    </location>
</feature>
<protein>
    <submittedName>
        <fullName evidence="3">CPBP family intramembrane glutamic endopeptidase</fullName>
        <ecNumber evidence="3">3.4.-.-</ecNumber>
    </submittedName>
</protein>
<evidence type="ECO:0000256" key="1">
    <source>
        <dbReference type="SAM" id="Phobius"/>
    </source>
</evidence>
<keyword evidence="1" id="KW-0472">Membrane</keyword>
<evidence type="ECO:0000259" key="2">
    <source>
        <dbReference type="Pfam" id="PF02517"/>
    </source>
</evidence>
<evidence type="ECO:0000313" key="4">
    <source>
        <dbReference type="Proteomes" id="UP001465426"/>
    </source>
</evidence>
<feature type="transmembrane region" description="Helical" evidence="1">
    <location>
        <begin position="152"/>
        <end position="173"/>
    </location>
</feature>
<dbReference type="PANTHER" id="PTHR39430">
    <property type="entry name" value="MEMBRANE-ASSOCIATED PROTEASE-RELATED"/>
    <property type="match status" value="1"/>
</dbReference>
<gene>
    <name evidence="3" type="ORF">WMO63_18120</name>
</gene>
<organism evidence="3 4">
    <name type="scientific">Niallia hominis</name>
    <dbReference type="NCBI Taxonomy" id="3133173"/>
    <lineage>
        <taxon>Bacteria</taxon>
        <taxon>Bacillati</taxon>
        <taxon>Bacillota</taxon>
        <taxon>Bacilli</taxon>
        <taxon>Bacillales</taxon>
        <taxon>Bacillaceae</taxon>
        <taxon>Niallia</taxon>
    </lineage>
</organism>
<dbReference type="EC" id="3.4.-.-" evidence="3"/>
<evidence type="ECO:0000313" key="3">
    <source>
        <dbReference type="EMBL" id="MEQ2467575.1"/>
    </source>
</evidence>
<dbReference type="Proteomes" id="UP001465426">
    <property type="component" value="Unassembled WGS sequence"/>
</dbReference>
<dbReference type="Pfam" id="PF02517">
    <property type="entry name" value="Rce1-like"/>
    <property type="match status" value="1"/>
</dbReference>